<feature type="binding site" evidence="3">
    <location>
        <position position="197"/>
    </location>
    <ligand>
        <name>a divalent metal cation</name>
        <dbReference type="ChEBI" id="CHEBI:60240"/>
    </ligand>
</feature>
<dbReference type="OrthoDB" id="2633250at2"/>
<organism evidence="5 6">
    <name type="scientific">Oricola cellulosilytica</name>
    <dbReference type="NCBI Taxonomy" id="1429082"/>
    <lineage>
        <taxon>Bacteria</taxon>
        <taxon>Pseudomonadati</taxon>
        <taxon>Pseudomonadota</taxon>
        <taxon>Alphaproteobacteria</taxon>
        <taxon>Hyphomicrobiales</taxon>
        <taxon>Ahrensiaceae</taxon>
        <taxon>Oricola</taxon>
    </lineage>
</organism>
<evidence type="ECO:0000259" key="4">
    <source>
        <dbReference type="Pfam" id="PF08450"/>
    </source>
</evidence>
<evidence type="ECO:0000256" key="2">
    <source>
        <dbReference type="PIRSR" id="PIRSR605511-1"/>
    </source>
</evidence>
<proteinExistence type="inferred from homology"/>
<name>A0A4R0PET5_9HYPH</name>
<evidence type="ECO:0000313" key="5">
    <source>
        <dbReference type="EMBL" id="TCD16327.1"/>
    </source>
</evidence>
<gene>
    <name evidence="5" type="ORF">E0D97_02540</name>
</gene>
<sequence length="288" mass="30578">MAEVSILSGTRCELGEGPLYDPARDTLFWFDIVGRKRHAMNMADRMETSIDLPEMTSAMAVIDGDRDLLLTETGLSVLDTKSGGIVQHVSVEADNAATRSNDARVHPSGAFWFGTMGKRAEKEAGAIYRYFRGTVDKLYGNVTIPNAICFSPDGAKAYFADTAAAKLMSVAVDPATGAPVSDPEVFIDHSGGKGGLDGAVIDADGNLWNARWGASALDCYSPSGDRLLTIAVPARQPSCPAFVGDGLLAVTSAWEGMNHTEREADTHAGSTFLVSTPVRPKYESAVAL</sequence>
<protein>
    <submittedName>
        <fullName evidence="5">SMP-30/gluconolactonase/LRE family protein</fullName>
    </submittedName>
</protein>
<comment type="caution">
    <text evidence="5">The sequence shown here is derived from an EMBL/GenBank/DDBJ whole genome shotgun (WGS) entry which is preliminary data.</text>
</comment>
<dbReference type="RefSeq" id="WP_131565092.1">
    <property type="nucleotide sequence ID" value="NZ_JAINFK010000001.1"/>
</dbReference>
<evidence type="ECO:0000313" key="6">
    <source>
        <dbReference type="Proteomes" id="UP000291301"/>
    </source>
</evidence>
<feature type="binding site" evidence="3">
    <location>
        <position position="146"/>
    </location>
    <ligand>
        <name>a divalent metal cation</name>
        <dbReference type="ChEBI" id="CHEBI:60240"/>
    </ligand>
</feature>
<dbReference type="PANTHER" id="PTHR10907:SF47">
    <property type="entry name" value="REGUCALCIN"/>
    <property type="match status" value="1"/>
</dbReference>
<evidence type="ECO:0000256" key="1">
    <source>
        <dbReference type="ARBA" id="ARBA00008853"/>
    </source>
</evidence>
<dbReference type="InterPro" id="IPR005511">
    <property type="entry name" value="SMP-30"/>
</dbReference>
<feature type="active site" description="Proton donor/acceptor" evidence="2">
    <location>
        <position position="197"/>
    </location>
</feature>
<comment type="cofactor">
    <cofactor evidence="3">
        <name>Zn(2+)</name>
        <dbReference type="ChEBI" id="CHEBI:29105"/>
    </cofactor>
    <text evidence="3">Binds 1 divalent metal cation per subunit.</text>
</comment>
<dbReference type="Gene3D" id="2.120.10.30">
    <property type="entry name" value="TolB, C-terminal domain"/>
    <property type="match status" value="1"/>
</dbReference>
<dbReference type="AlphaFoldDB" id="A0A4R0PET5"/>
<dbReference type="InterPro" id="IPR013658">
    <property type="entry name" value="SGL"/>
</dbReference>
<keyword evidence="3" id="KW-0862">Zinc</keyword>
<dbReference type="EMBL" id="SJST01000001">
    <property type="protein sequence ID" value="TCD16327.1"/>
    <property type="molecule type" value="Genomic_DNA"/>
</dbReference>
<feature type="binding site" evidence="3">
    <location>
        <position position="16"/>
    </location>
    <ligand>
        <name>a divalent metal cation</name>
        <dbReference type="ChEBI" id="CHEBI:60240"/>
    </ligand>
</feature>
<keyword evidence="6" id="KW-1185">Reference proteome</keyword>
<reference evidence="5 6" key="1">
    <citation type="journal article" date="2015" name="Antonie Van Leeuwenhoek">
        <title>Oricola cellulosilytica gen. nov., sp. nov., a cellulose-degrading bacterium of the family Phyllobacteriaceae isolated from surface seashore water, and emended descriptions of Mesorhizobium loti and Phyllobacterium myrsinacearum.</title>
        <authorList>
            <person name="Hameed A."/>
            <person name="Shahina M."/>
            <person name="Lai W.A."/>
            <person name="Lin S.Y."/>
            <person name="Young L.S."/>
            <person name="Liu Y.C."/>
            <person name="Hsu Y.H."/>
            <person name="Young C.C."/>
        </authorList>
    </citation>
    <scope>NUCLEOTIDE SEQUENCE [LARGE SCALE GENOMIC DNA]</scope>
    <source>
        <strain evidence="5 6">KCTC 52183</strain>
    </source>
</reference>
<keyword evidence="3" id="KW-0479">Metal-binding</keyword>
<dbReference type="PANTHER" id="PTHR10907">
    <property type="entry name" value="REGUCALCIN"/>
    <property type="match status" value="1"/>
</dbReference>
<dbReference type="InterPro" id="IPR011042">
    <property type="entry name" value="6-blade_b-propeller_TolB-like"/>
</dbReference>
<comment type="similarity">
    <text evidence="1">Belongs to the SMP-30/CGR1 family.</text>
</comment>
<feature type="binding site" evidence="3">
    <location>
        <position position="101"/>
    </location>
    <ligand>
        <name>substrate</name>
    </ligand>
</feature>
<dbReference type="GO" id="GO:0004341">
    <property type="term" value="F:gluconolactonase activity"/>
    <property type="evidence" value="ECO:0007669"/>
    <property type="project" value="TreeGrafter"/>
</dbReference>
<dbReference type="PRINTS" id="PR01790">
    <property type="entry name" value="SMP30FAMILY"/>
</dbReference>
<accession>A0A4R0PET5</accession>
<dbReference type="Pfam" id="PF08450">
    <property type="entry name" value="SGL"/>
    <property type="match status" value="1"/>
</dbReference>
<feature type="binding site" evidence="3">
    <location>
        <position position="99"/>
    </location>
    <ligand>
        <name>substrate</name>
    </ligand>
</feature>
<dbReference type="SUPFAM" id="SSF63829">
    <property type="entry name" value="Calcium-dependent phosphotriesterase"/>
    <property type="match status" value="1"/>
</dbReference>
<feature type="domain" description="SMP-30/Gluconolactonase/LRE-like region" evidence="4">
    <location>
        <begin position="14"/>
        <end position="253"/>
    </location>
</feature>
<dbReference type="GO" id="GO:0005509">
    <property type="term" value="F:calcium ion binding"/>
    <property type="evidence" value="ECO:0007669"/>
    <property type="project" value="TreeGrafter"/>
</dbReference>
<dbReference type="Proteomes" id="UP000291301">
    <property type="component" value="Unassembled WGS sequence"/>
</dbReference>
<evidence type="ECO:0000256" key="3">
    <source>
        <dbReference type="PIRSR" id="PIRSR605511-2"/>
    </source>
</evidence>
<dbReference type="GO" id="GO:0019853">
    <property type="term" value="P:L-ascorbic acid biosynthetic process"/>
    <property type="evidence" value="ECO:0007669"/>
    <property type="project" value="TreeGrafter"/>
</dbReference>